<gene>
    <name evidence="1" type="ORF">Adt_15532</name>
</gene>
<organism evidence="1 2">
    <name type="scientific">Abeliophyllum distichum</name>
    <dbReference type="NCBI Taxonomy" id="126358"/>
    <lineage>
        <taxon>Eukaryota</taxon>
        <taxon>Viridiplantae</taxon>
        <taxon>Streptophyta</taxon>
        <taxon>Embryophyta</taxon>
        <taxon>Tracheophyta</taxon>
        <taxon>Spermatophyta</taxon>
        <taxon>Magnoliopsida</taxon>
        <taxon>eudicotyledons</taxon>
        <taxon>Gunneridae</taxon>
        <taxon>Pentapetalae</taxon>
        <taxon>asterids</taxon>
        <taxon>lamiids</taxon>
        <taxon>Lamiales</taxon>
        <taxon>Oleaceae</taxon>
        <taxon>Forsythieae</taxon>
        <taxon>Abeliophyllum</taxon>
    </lineage>
</organism>
<evidence type="ECO:0008006" key="3">
    <source>
        <dbReference type="Google" id="ProtNLM"/>
    </source>
</evidence>
<comment type="caution">
    <text evidence="1">The sequence shown here is derived from an EMBL/GenBank/DDBJ whole genome shotgun (WGS) entry which is preliminary data.</text>
</comment>
<dbReference type="Proteomes" id="UP001604336">
    <property type="component" value="Unassembled WGS sequence"/>
</dbReference>
<evidence type="ECO:0000313" key="2">
    <source>
        <dbReference type="Proteomes" id="UP001604336"/>
    </source>
</evidence>
<accession>A0ABD1U2Q5</accession>
<dbReference type="AlphaFoldDB" id="A0ABD1U2Q5"/>
<name>A0ABD1U2Q5_9LAMI</name>
<sequence>MTEEERTPSEGSRWISFSIASPDFFVIVVKNEKGAWGDLESGINVIEEEETLVGALDFKAVVADERGVCPKVAIVLPDFVGVGGGNLSDEWQDGALEMEGDLHVEVAHAPEGSNQTRKAAPPLGPGGKVMMLDENRYNLWATAK</sequence>
<dbReference type="EMBL" id="JBFOLK010000004">
    <property type="protein sequence ID" value="KAL2519285.1"/>
    <property type="molecule type" value="Genomic_DNA"/>
</dbReference>
<protein>
    <recommendedName>
        <fullName evidence="3">Lectin</fullName>
    </recommendedName>
</protein>
<reference evidence="2" key="1">
    <citation type="submission" date="2024-07" db="EMBL/GenBank/DDBJ databases">
        <title>Two chromosome-level genome assemblies of Korean endemic species Abeliophyllum distichum and Forsythia ovata (Oleaceae).</title>
        <authorList>
            <person name="Jang H."/>
        </authorList>
    </citation>
    <scope>NUCLEOTIDE SEQUENCE [LARGE SCALE GENOMIC DNA]</scope>
</reference>
<evidence type="ECO:0000313" key="1">
    <source>
        <dbReference type="EMBL" id="KAL2519285.1"/>
    </source>
</evidence>
<keyword evidence="2" id="KW-1185">Reference proteome</keyword>
<proteinExistence type="predicted"/>